<evidence type="ECO:0000256" key="5">
    <source>
        <dbReference type="ARBA" id="ARBA00023136"/>
    </source>
</evidence>
<feature type="transmembrane region" description="Helical" evidence="7">
    <location>
        <begin position="674"/>
        <end position="693"/>
    </location>
</feature>
<dbReference type="GO" id="GO:0016020">
    <property type="term" value="C:membrane"/>
    <property type="evidence" value="ECO:0007669"/>
    <property type="project" value="UniProtKB-SubCell"/>
</dbReference>
<accession>T0LC35</accession>
<feature type="transmembrane region" description="Helical" evidence="7">
    <location>
        <begin position="368"/>
        <end position="390"/>
    </location>
</feature>
<feature type="transmembrane region" description="Helical" evidence="7">
    <location>
        <begin position="606"/>
        <end position="630"/>
    </location>
</feature>
<dbReference type="OrthoDB" id="3639251at2759"/>
<gene>
    <name evidence="8" type="ORF">CGLO_15217</name>
</gene>
<keyword evidence="2" id="KW-0813">Transport</keyword>
<feature type="transmembrane region" description="Helical" evidence="7">
    <location>
        <begin position="533"/>
        <end position="554"/>
    </location>
</feature>
<evidence type="ECO:0000256" key="4">
    <source>
        <dbReference type="ARBA" id="ARBA00022989"/>
    </source>
</evidence>
<feature type="transmembrane region" description="Helical" evidence="7">
    <location>
        <begin position="642"/>
        <end position="662"/>
    </location>
</feature>
<feature type="region of interest" description="Disordered" evidence="6">
    <location>
        <begin position="1"/>
        <end position="58"/>
    </location>
</feature>
<dbReference type="eggNOG" id="ENOG502RXEV">
    <property type="taxonomic scope" value="Eukaryota"/>
</dbReference>
<dbReference type="PANTHER" id="PTHR43791">
    <property type="entry name" value="PERMEASE-RELATED"/>
    <property type="match status" value="1"/>
</dbReference>
<dbReference type="InterPro" id="IPR011701">
    <property type="entry name" value="MFS"/>
</dbReference>
<dbReference type="Proteomes" id="UP000015530">
    <property type="component" value="Unassembled WGS sequence"/>
</dbReference>
<comment type="subcellular location">
    <subcellularLocation>
        <location evidence="1">Membrane</location>
        <topology evidence="1">Multi-pass membrane protein</topology>
    </subcellularLocation>
</comment>
<dbReference type="SUPFAM" id="SSF103473">
    <property type="entry name" value="MFS general substrate transporter"/>
    <property type="match status" value="1"/>
</dbReference>
<evidence type="ECO:0000256" key="2">
    <source>
        <dbReference type="ARBA" id="ARBA00022448"/>
    </source>
</evidence>
<dbReference type="Gene3D" id="1.20.1250.20">
    <property type="entry name" value="MFS general substrate transporter like domains"/>
    <property type="match status" value="2"/>
</dbReference>
<protein>
    <submittedName>
        <fullName evidence="8">Major facilitator superfamily transporter</fullName>
    </submittedName>
</protein>
<dbReference type="HOGENOM" id="CLU_387794_0_0_1"/>
<dbReference type="GO" id="GO:0022857">
    <property type="term" value="F:transmembrane transporter activity"/>
    <property type="evidence" value="ECO:0007669"/>
    <property type="project" value="InterPro"/>
</dbReference>
<proteinExistence type="predicted"/>
<evidence type="ECO:0000256" key="3">
    <source>
        <dbReference type="ARBA" id="ARBA00022692"/>
    </source>
</evidence>
<feature type="transmembrane region" description="Helical" evidence="7">
    <location>
        <begin position="336"/>
        <end position="352"/>
    </location>
</feature>
<feature type="compositionally biased region" description="Acidic residues" evidence="6">
    <location>
        <begin position="27"/>
        <end position="38"/>
    </location>
</feature>
<dbReference type="PANTHER" id="PTHR43791:SF49">
    <property type="entry name" value="TRANSPORTER, PUTATIVE (AFU_ORTHOLOGUE AFUA_4G04250)-RELATED"/>
    <property type="match status" value="1"/>
</dbReference>
<feature type="transmembrane region" description="Helical" evidence="7">
    <location>
        <begin position="566"/>
        <end position="586"/>
    </location>
</feature>
<evidence type="ECO:0000256" key="7">
    <source>
        <dbReference type="SAM" id="Phobius"/>
    </source>
</evidence>
<evidence type="ECO:0000256" key="1">
    <source>
        <dbReference type="ARBA" id="ARBA00004141"/>
    </source>
</evidence>
<dbReference type="AlphaFoldDB" id="T0LC35"/>
<name>T0LC35_COLGC</name>
<dbReference type="InterPro" id="IPR036259">
    <property type="entry name" value="MFS_trans_sf"/>
</dbReference>
<evidence type="ECO:0000313" key="9">
    <source>
        <dbReference type="Proteomes" id="UP000015530"/>
    </source>
</evidence>
<keyword evidence="3 7" id="KW-0812">Transmembrane</keyword>
<evidence type="ECO:0000313" key="8">
    <source>
        <dbReference type="EMBL" id="EQB45850.1"/>
    </source>
</evidence>
<feature type="transmembrane region" description="Helical" evidence="7">
    <location>
        <begin position="171"/>
        <end position="193"/>
    </location>
</feature>
<evidence type="ECO:0000256" key="6">
    <source>
        <dbReference type="SAM" id="MobiDB-lite"/>
    </source>
</evidence>
<keyword evidence="5 7" id="KW-0472">Membrane</keyword>
<comment type="caution">
    <text evidence="8">The sequence shown here is derived from an EMBL/GenBank/DDBJ whole genome shotgun (WGS) entry which is preliminary data.</text>
</comment>
<feature type="transmembrane region" description="Helical" evidence="7">
    <location>
        <begin position="424"/>
        <end position="448"/>
    </location>
</feature>
<reference evidence="9" key="1">
    <citation type="journal article" date="2013" name="Mol. Plant Microbe Interact.">
        <title>Global aspects of pacC regulation of pathogenicity genes in Colletotrichum gloeosporioides as revealed by transcriptome analysis.</title>
        <authorList>
            <person name="Alkan N."/>
            <person name="Meng X."/>
            <person name="Friedlander G."/>
            <person name="Reuveni E."/>
            <person name="Sukno S."/>
            <person name="Sherman A."/>
            <person name="Thon M."/>
            <person name="Fluhr R."/>
            <person name="Prusky D."/>
        </authorList>
    </citation>
    <scope>NUCLEOTIDE SEQUENCE [LARGE SCALE GENOMIC DNA]</scope>
    <source>
        <strain evidence="9">Cg-14</strain>
    </source>
</reference>
<keyword evidence="4 7" id="KW-1133">Transmembrane helix</keyword>
<dbReference type="Pfam" id="PF07690">
    <property type="entry name" value="MFS_1"/>
    <property type="match status" value="1"/>
</dbReference>
<feature type="transmembrane region" description="Helical" evidence="7">
    <location>
        <begin position="397"/>
        <end position="418"/>
    </location>
</feature>
<feature type="transmembrane region" description="Helical" evidence="7">
    <location>
        <begin position="460"/>
        <end position="482"/>
    </location>
</feature>
<organism evidence="8 9">
    <name type="scientific">Colletotrichum gloeosporioides (strain Cg-14)</name>
    <name type="common">Anthracnose fungus</name>
    <name type="synonym">Glomerella cingulata</name>
    <dbReference type="NCBI Taxonomy" id="1237896"/>
    <lineage>
        <taxon>Eukaryota</taxon>
        <taxon>Fungi</taxon>
        <taxon>Dikarya</taxon>
        <taxon>Ascomycota</taxon>
        <taxon>Pezizomycotina</taxon>
        <taxon>Sordariomycetes</taxon>
        <taxon>Hypocreomycetidae</taxon>
        <taxon>Glomerellales</taxon>
        <taxon>Glomerellaceae</taxon>
        <taxon>Colletotrichum</taxon>
        <taxon>Colletotrichum gloeosporioides species complex</taxon>
    </lineage>
</organism>
<dbReference type="EMBL" id="AMYD01003626">
    <property type="protein sequence ID" value="EQB45850.1"/>
    <property type="molecule type" value="Genomic_DNA"/>
</dbReference>
<sequence length="712" mass="79101">MSHMGGRHLLTEGAHKVALQPRPTVSPDEDVDDEDSEISVESWEPSSHDSTRVNGYPETPQNRLAYLLSSQPPLSPSPRVIRADIFNIILQPAFEFHIKSQAYSRRIGCHDRHHRIRETPEDEYEVITACRGYEEELQELWRHRPGILNLSARQLKHFVTESIAKRLEQLFSVYIATFWAHFLYIHRVAFWALKHTAIARKAVKETGDMLRRSVGQAATDVAFDADVPRQSDHVIYPGLMWTCYLFGCEVADPVQQDWTVRQLRALGELQPTCEGGSNDEDAARLQSPRLDTKGAQNALKVSELLKALVDRQESNAKILNSSTGDSLLDSTGMTNYQYTIALMVFLVSYTVFEAPSNLALKVFSPNKWLGFLIIGFGSFCTGIGGANSFASVAVLRFFLGAFESGVFAGMIFYMSFWYRPEERAFRIAIFLGSATLAGAFGGVIAYGVGHMNCIHGLEGWRWLFIVEGVPSVVMGVAVVLFMPSYPESARWLSNEEKSFQIQRLGENSSKGNAKLNWPDAKETLKDLRLWVHYFTYLCLGVAVSSLSLFAPTIVSGLGYRDLQAQLFTVPPYAIAYVFTLAFGVLSDRKKSRGNVAGTTLPGESYAARYAFLCISTAGTFAGLPSLCAWVSDNVRNTTAGSLASGLNIAFTGPGQIIGVWIYRAQDKPFYRLGHAINAGFVLAGALLSFGLSWHYMRLNRKLVGTNATRWVP</sequence>